<comment type="cofactor">
    <cofactor evidence="1">
        <name>pyridoxal 5'-phosphate</name>
        <dbReference type="ChEBI" id="CHEBI:597326"/>
    </cofactor>
</comment>
<organism evidence="4 5">
    <name type="scientific">Luteolibacter ambystomatis</name>
    <dbReference type="NCBI Taxonomy" id="2824561"/>
    <lineage>
        <taxon>Bacteria</taxon>
        <taxon>Pseudomonadati</taxon>
        <taxon>Verrucomicrobiota</taxon>
        <taxon>Verrucomicrobiia</taxon>
        <taxon>Verrucomicrobiales</taxon>
        <taxon>Verrucomicrobiaceae</taxon>
        <taxon>Luteolibacter</taxon>
    </lineage>
</organism>
<dbReference type="InterPro" id="IPR036052">
    <property type="entry name" value="TrpB-like_PALP_sf"/>
</dbReference>
<dbReference type="Gene3D" id="3.40.50.1100">
    <property type="match status" value="2"/>
</dbReference>
<dbReference type="CDD" id="cd01561">
    <property type="entry name" value="CBS_like"/>
    <property type="match status" value="1"/>
</dbReference>
<reference evidence="4" key="1">
    <citation type="submission" date="2021-04" db="EMBL/GenBank/DDBJ databases">
        <title>Luteolibacter sp. 32A isolated from the skin of an Anderson's salamander (Ambystoma andersonii).</title>
        <authorList>
            <person name="Spergser J."/>
            <person name="Busse H.-J."/>
        </authorList>
    </citation>
    <scope>NUCLEOTIDE SEQUENCE</scope>
    <source>
        <strain evidence="4">32A</strain>
    </source>
</reference>
<dbReference type="InterPro" id="IPR050214">
    <property type="entry name" value="Cys_Synth/Cystath_Beta-Synth"/>
</dbReference>
<dbReference type="Pfam" id="PF00291">
    <property type="entry name" value="PALP"/>
    <property type="match status" value="1"/>
</dbReference>
<dbReference type="RefSeq" id="WP_211629591.1">
    <property type="nucleotide sequence ID" value="NZ_CP073100.1"/>
</dbReference>
<evidence type="ECO:0000313" key="5">
    <source>
        <dbReference type="Proteomes" id="UP000676169"/>
    </source>
</evidence>
<dbReference type="SUPFAM" id="SSF53686">
    <property type="entry name" value="Tryptophan synthase beta subunit-like PLP-dependent enzymes"/>
    <property type="match status" value="1"/>
</dbReference>
<feature type="domain" description="Tryptophan synthase beta chain-like PALP" evidence="3">
    <location>
        <begin position="17"/>
        <end position="304"/>
    </location>
</feature>
<protein>
    <submittedName>
        <fullName evidence="4">Cysteine synthase family protein</fullName>
    </submittedName>
</protein>
<dbReference type="KEGG" id="lamb:KBB96_11520"/>
<dbReference type="InterPro" id="IPR001926">
    <property type="entry name" value="TrpB-like_PALP"/>
</dbReference>
<evidence type="ECO:0000256" key="1">
    <source>
        <dbReference type="ARBA" id="ARBA00001933"/>
    </source>
</evidence>
<evidence type="ECO:0000259" key="3">
    <source>
        <dbReference type="Pfam" id="PF00291"/>
    </source>
</evidence>
<keyword evidence="2" id="KW-0663">Pyridoxal phosphate</keyword>
<evidence type="ECO:0000313" key="4">
    <source>
        <dbReference type="EMBL" id="QUE49502.1"/>
    </source>
</evidence>
<proteinExistence type="predicted"/>
<sequence>MLSVPPTAPTGEFLHRTGPTPLAAVTLDPELGPVWCKLEFLNPSGSTKDRIARHILEKARRRGVLKPGDTVVEASSGSTSIALALACAQMGMKFAAFIPASATSERSLMIEALGGRVIRVEGGMARVLEAARDAAATNGWFESRQFENPDNTEAHRLFTGPEILSQVEGRSVDAVVSGVGTGGTLRGLWEAFRDAGCDVSAHAAIPCCGEVFGGNAECCSLAFSSDVPGVVECLSAIYESWKQGGDNGGLREWRIDDRRCLDLTRQLWSLGYPVGPSSGLNYAAALEVLREKGPGAKVVTVFPDRMERYFSHKIFDGLRTS</sequence>
<gene>
    <name evidence="4" type="ORF">KBB96_11520</name>
</gene>
<accession>A0A975IXS6</accession>
<dbReference type="AlphaFoldDB" id="A0A975IXS6"/>
<dbReference type="EMBL" id="CP073100">
    <property type="protein sequence ID" value="QUE49502.1"/>
    <property type="molecule type" value="Genomic_DNA"/>
</dbReference>
<dbReference type="Proteomes" id="UP000676169">
    <property type="component" value="Chromosome"/>
</dbReference>
<dbReference type="PANTHER" id="PTHR10314">
    <property type="entry name" value="CYSTATHIONINE BETA-SYNTHASE"/>
    <property type="match status" value="1"/>
</dbReference>
<name>A0A975IXS6_9BACT</name>
<keyword evidence="5" id="KW-1185">Reference proteome</keyword>
<evidence type="ECO:0000256" key="2">
    <source>
        <dbReference type="ARBA" id="ARBA00022898"/>
    </source>
</evidence>
<dbReference type="GO" id="GO:1901605">
    <property type="term" value="P:alpha-amino acid metabolic process"/>
    <property type="evidence" value="ECO:0007669"/>
    <property type="project" value="UniProtKB-ARBA"/>
</dbReference>